<dbReference type="CDD" id="cd07756">
    <property type="entry name" value="CYTH-like_Pase_CHAD"/>
    <property type="match status" value="1"/>
</dbReference>
<evidence type="ECO:0000313" key="3">
    <source>
        <dbReference type="EMBL" id="GIU42502.1"/>
    </source>
</evidence>
<dbReference type="Gene3D" id="2.40.320.10">
    <property type="entry name" value="Hypothetical Protein Pfu-838710-001"/>
    <property type="match status" value="1"/>
</dbReference>
<evidence type="ECO:0000259" key="2">
    <source>
        <dbReference type="PROSITE" id="PS51708"/>
    </source>
</evidence>
<dbReference type="PANTHER" id="PTHR39569:SF1">
    <property type="entry name" value="INORGANIC TRIPHOSPHATASE"/>
    <property type="match status" value="1"/>
</dbReference>
<dbReference type="PROSITE" id="PS51707">
    <property type="entry name" value="CYTH"/>
    <property type="match status" value="1"/>
</dbReference>
<keyword evidence="4" id="KW-1185">Reference proteome</keyword>
<dbReference type="InterPro" id="IPR033469">
    <property type="entry name" value="CYTH-like_dom_sf"/>
</dbReference>
<dbReference type="PROSITE" id="PS51708">
    <property type="entry name" value="CHAD"/>
    <property type="match status" value="1"/>
</dbReference>
<dbReference type="SUPFAM" id="SSF55154">
    <property type="entry name" value="CYTH-like phosphatases"/>
    <property type="match status" value="1"/>
</dbReference>
<dbReference type="Pfam" id="PF01928">
    <property type="entry name" value="CYTH"/>
    <property type="match status" value="1"/>
</dbReference>
<feature type="domain" description="CYTH" evidence="1">
    <location>
        <begin position="2"/>
        <end position="203"/>
    </location>
</feature>
<proteinExistence type="predicted"/>
<gene>
    <name evidence="3" type="primary">ygiF</name>
    <name evidence="3" type="ORF">TUM4438_09230</name>
</gene>
<dbReference type="SMART" id="SM01118">
    <property type="entry name" value="CYTH"/>
    <property type="match status" value="1"/>
</dbReference>
<comment type="caution">
    <text evidence="3">The sequence shown here is derived from an EMBL/GenBank/DDBJ whole genome shotgun (WGS) entry which is preliminary data.</text>
</comment>
<protein>
    <submittedName>
        <fullName evidence="3">Adenylate cyclase</fullName>
    </submittedName>
</protein>
<dbReference type="RefSeq" id="WP_220779986.1">
    <property type="nucleotide sequence ID" value="NZ_BPEY01000010.1"/>
</dbReference>
<feature type="domain" description="CHAD" evidence="2">
    <location>
        <begin position="219"/>
        <end position="481"/>
    </location>
</feature>
<accession>A0ABQ4P4N7</accession>
<dbReference type="PANTHER" id="PTHR39569">
    <property type="entry name" value="INORGANIC TRIPHOSPHATASE"/>
    <property type="match status" value="1"/>
</dbReference>
<dbReference type="EMBL" id="BPEY01000010">
    <property type="protein sequence ID" value="GIU42502.1"/>
    <property type="molecule type" value="Genomic_DNA"/>
</dbReference>
<dbReference type="InterPro" id="IPR023577">
    <property type="entry name" value="CYTH_domain"/>
</dbReference>
<evidence type="ECO:0000313" key="4">
    <source>
        <dbReference type="Proteomes" id="UP000887104"/>
    </source>
</evidence>
<organism evidence="3 4">
    <name type="scientific">Shewanella sairae</name>
    <dbReference type="NCBI Taxonomy" id="190310"/>
    <lineage>
        <taxon>Bacteria</taxon>
        <taxon>Pseudomonadati</taxon>
        <taxon>Pseudomonadota</taxon>
        <taxon>Gammaproteobacteria</taxon>
        <taxon>Alteromonadales</taxon>
        <taxon>Shewanellaceae</taxon>
        <taxon>Shewanella</taxon>
    </lineage>
</organism>
<sequence length="495" mass="56302">MEAEIELKLFFNEIYKKSLIKLLDSLPNCDAKGVEQLTNGYFDTPDLTLRNWDMGLRIRGINQHLEQTIKTKGQVVGGIHSRPEYNVDIDQKFPQLNLFPDKIWPQATDIASVQSNLYCLFNTDFARQRWHIFVDDSLVEVALDIGEIRVDEAVDPICELEFELLAGDTCALLTLAGIVSREIPVRLGKASKAQRGYRLAGQYKPEVIDALTFIEIEPNQSLKQVAINLLTLGLDRWQTIEAMLLDPEQSALALPMLSYRLRACIRLLRSTLKQFELIEDAFEADFDSIEQRLNFIEQALSLYGIIDANAALVAKLPQHQALVDVATAQLQHLDVVGQVEQLLNDICYGRLQVHLVDLLTQIADGQVSINKDIDLRHFANKMQENSWQRILDIMPLENELSSSDYLSVAKALDDSIFVGVAYGGLYPEKSRDQFRAPWQDLALGIRTLAAYRQLKQISEIAYLDISAWLENKEQSLVQAMEFSRRSAMQSEPYWR</sequence>
<dbReference type="Proteomes" id="UP000887104">
    <property type="component" value="Unassembled WGS sequence"/>
</dbReference>
<dbReference type="InterPro" id="IPR007899">
    <property type="entry name" value="CHAD_dom"/>
</dbReference>
<dbReference type="InterPro" id="IPR039013">
    <property type="entry name" value="YgiF"/>
</dbReference>
<reference evidence="3" key="1">
    <citation type="submission" date="2021-05" db="EMBL/GenBank/DDBJ databases">
        <title>Molecular characterization for Shewanella algae harboring chromosomal blaOXA-55-like strains isolated from clinical and environment sample.</title>
        <authorList>
            <person name="Ohama Y."/>
            <person name="Aoki K."/>
            <person name="Harada S."/>
            <person name="Moriya K."/>
            <person name="Ishii Y."/>
            <person name="Tateda K."/>
        </authorList>
    </citation>
    <scope>NUCLEOTIDE SEQUENCE</scope>
    <source>
        <strain evidence="3">JCM 11563</strain>
    </source>
</reference>
<name>A0ABQ4P4N7_9GAMM</name>
<evidence type="ECO:0000259" key="1">
    <source>
        <dbReference type="PROSITE" id="PS51707"/>
    </source>
</evidence>